<evidence type="ECO:0000256" key="1">
    <source>
        <dbReference type="PROSITE-ProRule" id="PRU00042"/>
    </source>
</evidence>
<dbReference type="RefSeq" id="XP_022649012.1">
    <property type="nucleotide sequence ID" value="XM_022793277.1"/>
</dbReference>
<accession>A0A7M7JAA3</accession>
<dbReference type="PROSITE" id="PS50157">
    <property type="entry name" value="ZINC_FINGER_C2H2_2"/>
    <property type="match status" value="1"/>
</dbReference>
<evidence type="ECO:0000256" key="2">
    <source>
        <dbReference type="SAM" id="MobiDB-lite"/>
    </source>
</evidence>
<keyword evidence="1" id="KW-0479">Metal-binding</keyword>
<dbReference type="Gene3D" id="3.30.160.60">
    <property type="entry name" value="Classic Zinc Finger"/>
    <property type="match status" value="1"/>
</dbReference>
<dbReference type="InterPro" id="IPR013087">
    <property type="entry name" value="Znf_C2H2_type"/>
</dbReference>
<keyword evidence="1" id="KW-0862">Zinc</keyword>
<feature type="domain" description="C2H2-type" evidence="3">
    <location>
        <begin position="59"/>
        <end position="87"/>
    </location>
</feature>
<evidence type="ECO:0000313" key="4">
    <source>
        <dbReference type="EnsemblMetazoa" id="XP_022649012"/>
    </source>
</evidence>
<dbReference type="InParanoid" id="A0A7M7JAA3"/>
<dbReference type="PANTHER" id="PTHR33936:SF25">
    <property type="entry name" value="C2H2-TYPE DOMAIN-CONTAINING PROTEIN"/>
    <property type="match status" value="1"/>
</dbReference>
<sequence>MEQVMLYESTDVTMKAEIAGAPTESLVDVICVTPPSSMAITKFSRRSKQYSHTRGKGVVPCQFCSVSFSTNTNLNKHIRAFHPGLVKCDICDQPLYDLFQVLTDVEQHLNKVHNLTLKYSKLIFKSEVDFQLWKVEEEKRSGSQYVSTSGTKKTPACVAKRYFICHRSGKFQSHSKLPTQKQKKPRASVRCGVKCPARMTLTVDHSGRYLVDYQEAHYGHTLDIQSNQQIVDKSQMRRRLRQQSAQNENKGSKSGHENQSQQLDGSHREERQQVNATSVLAISDKASPHRLDYLESLWALRNSASFQELNSQLHMHFDRKNGVVLISEVGIVISCIMRPCFLSSVLFYETRLPSIYVRGVELLPETFQVGDMRSEEGFFGLLNAVLNGPKCPGAADQTDVFFDNANGYLDTTCRWRHENCPIFSSEGQECDGCASLRKLLQVAKQNLHQRDGKGSS</sequence>
<dbReference type="SMART" id="SM00355">
    <property type="entry name" value="ZnF_C2H2"/>
    <property type="match status" value="2"/>
</dbReference>
<reference evidence="4" key="1">
    <citation type="submission" date="2021-01" db="UniProtKB">
        <authorList>
            <consortium name="EnsemblMetazoa"/>
        </authorList>
    </citation>
    <scope>IDENTIFICATION</scope>
</reference>
<protein>
    <recommendedName>
        <fullName evidence="3">C2H2-type domain-containing protein</fullName>
    </recommendedName>
</protein>
<dbReference type="SUPFAM" id="SSF57667">
    <property type="entry name" value="beta-beta-alpha zinc fingers"/>
    <property type="match status" value="1"/>
</dbReference>
<evidence type="ECO:0000313" key="5">
    <source>
        <dbReference type="Proteomes" id="UP000594260"/>
    </source>
</evidence>
<name>A0A7M7JAA3_VARDE</name>
<dbReference type="EnsemblMetazoa" id="XM_022793277">
    <property type="protein sequence ID" value="XP_022649012"/>
    <property type="gene ID" value="LOC111245223"/>
</dbReference>
<keyword evidence="5" id="KW-1185">Reference proteome</keyword>
<dbReference type="InterPro" id="IPR052797">
    <property type="entry name" value="RegFact_GeneExpr_CellDeath"/>
</dbReference>
<dbReference type="PROSITE" id="PS00028">
    <property type="entry name" value="ZINC_FINGER_C2H2_1"/>
    <property type="match status" value="1"/>
</dbReference>
<organism evidence="4 5">
    <name type="scientific">Varroa destructor</name>
    <name type="common">Honeybee mite</name>
    <dbReference type="NCBI Taxonomy" id="109461"/>
    <lineage>
        <taxon>Eukaryota</taxon>
        <taxon>Metazoa</taxon>
        <taxon>Ecdysozoa</taxon>
        <taxon>Arthropoda</taxon>
        <taxon>Chelicerata</taxon>
        <taxon>Arachnida</taxon>
        <taxon>Acari</taxon>
        <taxon>Parasitiformes</taxon>
        <taxon>Mesostigmata</taxon>
        <taxon>Gamasina</taxon>
        <taxon>Dermanyssoidea</taxon>
        <taxon>Varroidae</taxon>
        <taxon>Varroa</taxon>
    </lineage>
</organism>
<keyword evidence="1" id="KW-0863">Zinc-finger</keyword>
<dbReference type="KEGG" id="vde:111245223"/>
<dbReference type="PANTHER" id="PTHR33936">
    <property type="entry name" value="PROTEIN CBG17840"/>
    <property type="match status" value="1"/>
</dbReference>
<dbReference type="Proteomes" id="UP000594260">
    <property type="component" value="Unplaced"/>
</dbReference>
<dbReference type="OrthoDB" id="6488310at2759"/>
<dbReference type="GO" id="GO:0008270">
    <property type="term" value="F:zinc ion binding"/>
    <property type="evidence" value="ECO:0007669"/>
    <property type="project" value="UniProtKB-KW"/>
</dbReference>
<evidence type="ECO:0000259" key="3">
    <source>
        <dbReference type="PROSITE" id="PS50157"/>
    </source>
</evidence>
<dbReference type="InterPro" id="IPR036236">
    <property type="entry name" value="Znf_C2H2_sf"/>
</dbReference>
<dbReference type="GeneID" id="111245223"/>
<feature type="region of interest" description="Disordered" evidence="2">
    <location>
        <begin position="232"/>
        <end position="270"/>
    </location>
</feature>
<proteinExistence type="predicted"/>
<dbReference type="AlphaFoldDB" id="A0A7M7JAA3"/>